<dbReference type="EMBL" id="JAFMNX010000006">
    <property type="protein sequence ID" value="MBS9722521.1"/>
    <property type="molecule type" value="Genomic_DNA"/>
</dbReference>
<sequence length="300" mass="32276">MHFLAVLNRDGGTLRTTDLDAFAERSRAALEKEGHTLEVEIVSGKDIVPALKKASQQGSVDVVIAGGGDGTISAAAACLMNSDTALAVLPAGTMNLFARSLQIPMGLDAAMTAFATGQVRAVDLATANGKPFVHQFSLGLHAKLVDLRDKMEYASRLGKMRASMRAAFLTVFQPPRVNITIKTDQAEIVARTTGIGITNNLFGEGHLPYADRLDQGVLGVYLTTAQTSREIVSFLVNLARGRWKNNARVEIHETTALTMTVRGRRRKPYRCVIDGESGDLARETVIKIHPGALKVLTPAQ</sequence>
<organism evidence="2 3">
    <name type="scientific">Tianweitania aestuarii</name>
    <dbReference type="NCBI Taxonomy" id="2814886"/>
    <lineage>
        <taxon>Bacteria</taxon>
        <taxon>Pseudomonadati</taxon>
        <taxon>Pseudomonadota</taxon>
        <taxon>Alphaproteobacteria</taxon>
        <taxon>Hyphomicrobiales</taxon>
        <taxon>Phyllobacteriaceae</taxon>
        <taxon>Tianweitania</taxon>
    </lineage>
</organism>
<comment type="caution">
    <text evidence="2">The sequence shown here is derived from an EMBL/GenBank/DDBJ whole genome shotgun (WGS) entry which is preliminary data.</text>
</comment>
<evidence type="ECO:0000259" key="1">
    <source>
        <dbReference type="PROSITE" id="PS50146"/>
    </source>
</evidence>
<evidence type="ECO:0000313" key="2">
    <source>
        <dbReference type="EMBL" id="MBS9722521.1"/>
    </source>
</evidence>
<dbReference type="Gene3D" id="2.60.200.40">
    <property type="match status" value="1"/>
</dbReference>
<dbReference type="InterPro" id="IPR017438">
    <property type="entry name" value="ATP-NAD_kinase_N"/>
</dbReference>
<dbReference type="SMART" id="SM00046">
    <property type="entry name" value="DAGKc"/>
    <property type="match status" value="1"/>
</dbReference>
<keyword evidence="3" id="KW-1185">Reference proteome</keyword>
<dbReference type="GO" id="GO:0016301">
    <property type="term" value="F:kinase activity"/>
    <property type="evidence" value="ECO:0007669"/>
    <property type="project" value="UniProtKB-KW"/>
</dbReference>
<dbReference type="Gene3D" id="3.40.50.10330">
    <property type="entry name" value="Probable inorganic polyphosphate/atp-NAD kinase, domain 1"/>
    <property type="match status" value="1"/>
</dbReference>
<keyword evidence="2" id="KW-0808">Transferase</keyword>
<accession>A0ABS5S1X3</accession>
<dbReference type="PANTHER" id="PTHR30492">
    <property type="entry name" value="METHYLGLYOXAL SYNTHASE"/>
    <property type="match status" value="1"/>
</dbReference>
<dbReference type="Pfam" id="PF00781">
    <property type="entry name" value="DAGK_cat"/>
    <property type="match status" value="1"/>
</dbReference>
<dbReference type="PROSITE" id="PS50146">
    <property type="entry name" value="DAGK"/>
    <property type="match status" value="1"/>
</dbReference>
<dbReference type="SUPFAM" id="SSF111331">
    <property type="entry name" value="NAD kinase/diacylglycerol kinase-like"/>
    <property type="match status" value="1"/>
</dbReference>
<feature type="domain" description="DAGKc" evidence="1">
    <location>
        <begin position="1"/>
        <end position="131"/>
    </location>
</feature>
<keyword evidence="2" id="KW-0418">Kinase</keyword>
<dbReference type="PANTHER" id="PTHR30492:SF0">
    <property type="entry name" value="METHYLGLYOXAL SYNTHASE"/>
    <property type="match status" value="1"/>
</dbReference>
<dbReference type="InterPro" id="IPR016064">
    <property type="entry name" value="NAD/diacylglycerol_kinase_sf"/>
</dbReference>
<gene>
    <name evidence="2" type="ORF">JYU29_17640</name>
</gene>
<dbReference type="InterPro" id="IPR004363">
    <property type="entry name" value="Methylgl_synth"/>
</dbReference>
<proteinExistence type="predicted"/>
<evidence type="ECO:0000313" key="3">
    <source>
        <dbReference type="Proteomes" id="UP001297272"/>
    </source>
</evidence>
<reference evidence="2 3" key="1">
    <citation type="submission" date="2021-03" db="EMBL/GenBank/DDBJ databases">
        <title>Tianweitania aestuarii sp. nov., isolated from a tidal flat.</title>
        <authorList>
            <person name="Park S."/>
            <person name="Yoon J.-H."/>
        </authorList>
    </citation>
    <scope>NUCLEOTIDE SEQUENCE [LARGE SCALE GENOMIC DNA]</scope>
    <source>
        <strain evidence="2 3">BSSL-BM11</strain>
    </source>
</reference>
<name>A0ABS5S1X3_9HYPH</name>
<dbReference type="Pfam" id="PF19279">
    <property type="entry name" value="YegS_C"/>
    <property type="match status" value="1"/>
</dbReference>
<dbReference type="Proteomes" id="UP001297272">
    <property type="component" value="Unassembled WGS sequence"/>
</dbReference>
<protein>
    <submittedName>
        <fullName evidence="2">Diacylglycerol kinase family lipid kinase</fullName>
    </submittedName>
</protein>
<dbReference type="InterPro" id="IPR045540">
    <property type="entry name" value="YegS/DAGK_C"/>
</dbReference>
<dbReference type="InterPro" id="IPR001206">
    <property type="entry name" value="Diacylglycerol_kinase_cat_dom"/>
</dbReference>
<dbReference type="RefSeq" id="WP_213986174.1">
    <property type="nucleotide sequence ID" value="NZ_JAFMNX010000006.1"/>
</dbReference>